<dbReference type="SMART" id="SM00066">
    <property type="entry name" value="GAL4"/>
    <property type="match status" value="1"/>
</dbReference>
<keyword evidence="6" id="KW-1185">Reference proteome</keyword>
<dbReference type="OMA" id="FISSGCC"/>
<evidence type="ECO:0000313" key="5">
    <source>
        <dbReference type="EMBL" id="KZF25158.1"/>
    </source>
</evidence>
<dbReference type="InterPro" id="IPR001138">
    <property type="entry name" value="Zn2Cys6_DnaBD"/>
</dbReference>
<dbReference type="AlphaFoldDB" id="A0A165INL8"/>
<evidence type="ECO:0000256" key="1">
    <source>
        <dbReference type="ARBA" id="ARBA00004123"/>
    </source>
</evidence>
<name>A0A165INL8_XYLHT</name>
<dbReference type="GO" id="GO:0005634">
    <property type="term" value="C:nucleus"/>
    <property type="evidence" value="ECO:0007669"/>
    <property type="project" value="UniProtKB-SubCell"/>
</dbReference>
<dbReference type="CDD" id="cd00067">
    <property type="entry name" value="GAL4"/>
    <property type="match status" value="1"/>
</dbReference>
<dbReference type="RefSeq" id="XP_018190713.1">
    <property type="nucleotide sequence ID" value="XM_018334737.1"/>
</dbReference>
<dbReference type="Proteomes" id="UP000076632">
    <property type="component" value="Unassembled WGS sequence"/>
</dbReference>
<dbReference type="STRING" id="1328760.A0A165INL8"/>
<evidence type="ECO:0000313" key="6">
    <source>
        <dbReference type="Proteomes" id="UP000076632"/>
    </source>
</evidence>
<sequence>MSRSSTGCWTCKLRHRRCDQLRPACRECSERHISCHGYGPKPAWINNKSLLNAELSRIKHAVKENFRQNSRRRAARTNESSNDQETHRDGSFPTNSDATEASKACSDSAAVSPAQQLTFQESQLLIHYLDYIFPLQFPYYVDNPEVGGRGWLFWFLMKSDPLHQAILTLSALHRYTRFARRAGDTEQELIEYHTKALQGLRQALCQHEIGDLATSSEQLIEFLACGSALISFEVFQGGTMNWQPHLDALSSVVNGMTHVSNHLSSRAQSRPPFTASPGTEDMEHAQRFLVANLLWFDLLASTSSGTAPKIAYKLWLDERNIDLSQLMGCYNWVMTAIGDIASIKSRGASENSTAVVEAFEIKDRLEAGLRDLDLVAQVPMPIAVPISRVFACSAMVELYTTCPPLVYTASAMQDAVANVIEAIRLFPENTSLRGLTWPVCVAGSMAEGDQQQYFETVMQKMLGGSGIGFTNCDTVSQIVKRCWHYRRNHPGQSWNWNDSMGAMGICALLV</sequence>
<dbReference type="FunCoup" id="A0A165INL8">
    <property type="interactions" value="201"/>
</dbReference>
<protein>
    <recommendedName>
        <fullName evidence="4">Zn(2)-C6 fungal-type domain-containing protein</fullName>
    </recommendedName>
</protein>
<keyword evidence="2" id="KW-0539">Nucleus</keyword>
<gene>
    <name evidence="5" type="ORF">L228DRAFT_265632</name>
</gene>
<feature type="region of interest" description="Disordered" evidence="3">
    <location>
        <begin position="66"/>
        <end position="99"/>
    </location>
</feature>
<dbReference type="InParanoid" id="A0A165INL8"/>
<dbReference type="OrthoDB" id="5213892at2759"/>
<dbReference type="GO" id="GO:0000981">
    <property type="term" value="F:DNA-binding transcription factor activity, RNA polymerase II-specific"/>
    <property type="evidence" value="ECO:0007669"/>
    <property type="project" value="InterPro"/>
</dbReference>
<dbReference type="GO" id="GO:0008270">
    <property type="term" value="F:zinc ion binding"/>
    <property type="evidence" value="ECO:0007669"/>
    <property type="project" value="InterPro"/>
</dbReference>
<organism evidence="5 6">
    <name type="scientific">Xylona heveae (strain CBS 132557 / TC161)</name>
    <dbReference type="NCBI Taxonomy" id="1328760"/>
    <lineage>
        <taxon>Eukaryota</taxon>
        <taxon>Fungi</taxon>
        <taxon>Dikarya</taxon>
        <taxon>Ascomycota</taxon>
        <taxon>Pezizomycotina</taxon>
        <taxon>Xylonomycetes</taxon>
        <taxon>Xylonales</taxon>
        <taxon>Xylonaceae</taxon>
        <taxon>Xylona</taxon>
    </lineage>
</organism>
<dbReference type="PANTHER" id="PTHR37534:SF26">
    <property type="entry name" value="TRANSCRIPTION FACTOR, PUTATIVE-RELATED"/>
    <property type="match status" value="1"/>
</dbReference>
<dbReference type="PROSITE" id="PS50048">
    <property type="entry name" value="ZN2_CY6_FUNGAL_2"/>
    <property type="match status" value="1"/>
</dbReference>
<dbReference type="GO" id="GO:0000976">
    <property type="term" value="F:transcription cis-regulatory region binding"/>
    <property type="evidence" value="ECO:0007669"/>
    <property type="project" value="TreeGrafter"/>
</dbReference>
<evidence type="ECO:0000259" key="4">
    <source>
        <dbReference type="PROSITE" id="PS50048"/>
    </source>
</evidence>
<dbReference type="GeneID" id="28899874"/>
<proteinExistence type="predicted"/>
<dbReference type="InterPro" id="IPR036864">
    <property type="entry name" value="Zn2-C6_fun-type_DNA-bd_sf"/>
</dbReference>
<evidence type="ECO:0000256" key="3">
    <source>
        <dbReference type="SAM" id="MobiDB-lite"/>
    </source>
</evidence>
<dbReference type="Pfam" id="PF11951">
    <property type="entry name" value="Fungal_trans_2"/>
    <property type="match status" value="1"/>
</dbReference>
<dbReference type="SUPFAM" id="SSF57701">
    <property type="entry name" value="Zn2/Cys6 DNA-binding domain"/>
    <property type="match status" value="1"/>
</dbReference>
<feature type="domain" description="Zn(2)-C6 fungal-type" evidence="4">
    <location>
        <begin position="7"/>
        <end position="35"/>
    </location>
</feature>
<dbReference type="PANTHER" id="PTHR37534">
    <property type="entry name" value="TRANSCRIPTIONAL ACTIVATOR PROTEIN UGA3"/>
    <property type="match status" value="1"/>
</dbReference>
<dbReference type="PROSITE" id="PS00463">
    <property type="entry name" value="ZN2_CY6_FUNGAL_1"/>
    <property type="match status" value="1"/>
</dbReference>
<dbReference type="EMBL" id="KV407455">
    <property type="protein sequence ID" value="KZF25158.1"/>
    <property type="molecule type" value="Genomic_DNA"/>
</dbReference>
<evidence type="ECO:0000256" key="2">
    <source>
        <dbReference type="ARBA" id="ARBA00023242"/>
    </source>
</evidence>
<dbReference type="GO" id="GO:0045944">
    <property type="term" value="P:positive regulation of transcription by RNA polymerase II"/>
    <property type="evidence" value="ECO:0007669"/>
    <property type="project" value="TreeGrafter"/>
</dbReference>
<dbReference type="InterPro" id="IPR021858">
    <property type="entry name" value="Fun_TF"/>
</dbReference>
<dbReference type="Gene3D" id="4.10.240.10">
    <property type="entry name" value="Zn(2)-C6 fungal-type DNA-binding domain"/>
    <property type="match status" value="1"/>
</dbReference>
<comment type="subcellular location">
    <subcellularLocation>
        <location evidence="1">Nucleus</location>
    </subcellularLocation>
</comment>
<dbReference type="Pfam" id="PF00172">
    <property type="entry name" value="Zn_clus"/>
    <property type="match status" value="1"/>
</dbReference>
<reference evidence="5 6" key="1">
    <citation type="journal article" date="2016" name="Fungal Biol.">
        <title>The genome of Xylona heveae provides a window into fungal endophytism.</title>
        <authorList>
            <person name="Gazis R."/>
            <person name="Kuo A."/>
            <person name="Riley R."/>
            <person name="LaButti K."/>
            <person name="Lipzen A."/>
            <person name="Lin J."/>
            <person name="Amirebrahimi M."/>
            <person name="Hesse C.N."/>
            <person name="Spatafora J.W."/>
            <person name="Henrissat B."/>
            <person name="Hainaut M."/>
            <person name="Grigoriev I.V."/>
            <person name="Hibbett D.S."/>
        </authorList>
    </citation>
    <scope>NUCLEOTIDE SEQUENCE [LARGE SCALE GENOMIC DNA]</scope>
    <source>
        <strain evidence="5 6">TC161</strain>
    </source>
</reference>
<accession>A0A165INL8</accession>